<gene>
    <name evidence="3" type="ORF">IE37_03021</name>
</gene>
<feature type="transmembrane region" description="Helical" evidence="1">
    <location>
        <begin position="236"/>
        <end position="255"/>
    </location>
</feature>
<dbReference type="GO" id="GO:0016020">
    <property type="term" value="C:membrane"/>
    <property type="evidence" value="ECO:0007669"/>
    <property type="project" value="TreeGrafter"/>
</dbReference>
<sequence>MAQKKTDKRDSRLTAIDGMKGIGACIIAFFWHYQHFKPQNGSPFFSIFPVSYKSGYLMVELFFMLSGFGMMLGYSERVTGHLISFREFIVKRLKKVYPPFLFFTALTIVLELIYRHRCGETFVYGNFDLQHLFQNLLLMQDGVFGTDWSFDAPSWCISICMLCYLLFYLILYHAKNERRACYIFFGTFLIGMAMILSKKELPLWNSLVGRGIACFSVGAVLCQIYRHREKFRSQRLGYICLGIAVISYLAARLRPEFTGDVTTAFIIGTAPSLILAVLLIPWLRAILGFRPLAILGELSIVIYLVHFPVQCAIAVLNEYMSLGLDFSTKAVWLSYAAVVLISAAVYRYLISSPAEKLICGFFAKKKTADSKKAA</sequence>
<dbReference type="GO" id="GO:0000271">
    <property type="term" value="P:polysaccharide biosynthetic process"/>
    <property type="evidence" value="ECO:0007669"/>
    <property type="project" value="TreeGrafter"/>
</dbReference>
<organism evidence="3 4">
    <name type="scientific">Ruminococcus flavefaciens</name>
    <dbReference type="NCBI Taxonomy" id="1265"/>
    <lineage>
        <taxon>Bacteria</taxon>
        <taxon>Bacillati</taxon>
        <taxon>Bacillota</taxon>
        <taxon>Clostridia</taxon>
        <taxon>Eubacteriales</taxon>
        <taxon>Oscillospiraceae</taxon>
        <taxon>Ruminococcus</taxon>
    </lineage>
</organism>
<dbReference type="EMBL" id="QGDI01000014">
    <property type="protein sequence ID" value="PWJ10383.1"/>
    <property type="molecule type" value="Genomic_DNA"/>
</dbReference>
<dbReference type="OrthoDB" id="9806223at2"/>
<keyword evidence="1" id="KW-0472">Membrane</keyword>
<keyword evidence="1" id="KW-0812">Transmembrane</keyword>
<feature type="transmembrane region" description="Helical" evidence="1">
    <location>
        <begin position="179"/>
        <end position="197"/>
    </location>
</feature>
<evidence type="ECO:0000313" key="3">
    <source>
        <dbReference type="EMBL" id="PWJ10383.1"/>
    </source>
</evidence>
<name>A0A315YH06_RUMFL</name>
<dbReference type="Proteomes" id="UP000245720">
    <property type="component" value="Unassembled WGS sequence"/>
</dbReference>
<protein>
    <submittedName>
        <fullName evidence="3">Peptidoglycan/LPS O-acetylase OafA/YrhL</fullName>
    </submittedName>
</protein>
<dbReference type="RefSeq" id="WP_109727709.1">
    <property type="nucleotide sequence ID" value="NZ_QGDI01000014.1"/>
</dbReference>
<feature type="transmembrane region" description="Helical" evidence="1">
    <location>
        <begin position="292"/>
        <end position="315"/>
    </location>
</feature>
<feature type="transmembrane region" description="Helical" evidence="1">
    <location>
        <begin position="96"/>
        <end position="114"/>
    </location>
</feature>
<feature type="transmembrane region" description="Helical" evidence="1">
    <location>
        <begin position="330"/>
        <end position="349"/>
    </location>
</feature>
<feature type="transmembrane region" description="Helical" evidence="1">
    <location>
        <begin position="152"/>
        <end position="172"/>
    </location>
</feature>
<evidence type="ECO:0000256" key="1">
    <source>
        <dbReference type="SAM" id="Phobius"/>
    </source>
</evidence>
<dbReference type="PANTHER" id="PTHR23028">
    <property type="entry name" value="ACETYLTRANSFERASE"/>
    <property type="match status" value="1"/>
</dbReference>
<dbReference type="AlphaFoldDB" id="A0A315YH06"/>
<evidence type="ECO:0000313" key="4">
    <source>
        <dbReference type="Proteomes" id="UP000245720"/>
    </source>
</evidence>
<feature type="transmembrane region" description="Helical" evidence="1">
    <location>
        <begin position="54"/>
        <end position="75"/>
    </location>
</feature>
<keyword evidence="1" id="KW-1133">Transmembrane helix</keyword>
<dbReference type="GO" id="GO:0016747">
    <property type="term" value="F:acyltransferase activity, transferring groups other than amino-acyl groups"/>
    <property type="evidence" value="ECO:0007669"/>
    <property type="project" value="InterPro"/>
</dbReference>
<feature type="transmembrane region" description="Helical" evidence="1">
    <location>
        <begin position="261"/>
        <end position="280"/>
    </location>
</feature>
<feature type="domain" description="Acyltransferase 3" evidence="2">
    <location>
        <begin position="15"/>
        <end position="339"/>
    </location>
</feature>
<evidence type="ECO:0000259" key="2">
    <source>
        <dbReference type="Pfam" id="PF01757"/>
    </source>
</evidence>
<feature type="transmembrane region" description="Helical" evidence="1">
    <location>
        <begin position="12"/>
        <end position="34"/>
    </location>
</feature>
<feature type="transmembrane region" description="Helical" evidence="1">
    <location>
        <begin position="203"/>
        <end position="224"/>
    </location>
</feature>
<dbReference type="InterPro" id="IPR002656">
    <property type="entry name" value="Acyl_transf_3_dom"/>
</dbReference>
<dbReference type="Pfam" id="PF01757">
    <property type="entry name" value="Acyl_transf_3"/>
    <property type="match status" value="1"/>
</dbReference>
<dbReference type="PANTHER" id="PTHR23028:SF131">
    <property type="entry name" value="BLR2367 PROTEIN"/>
    <property type="match status" value="1"/>
</dbReference>
<accession>A0A315YH06</accession>
<reference evidence="3 4" key="1">
    <citation type="submission" date="2018-05" db="EMBL/GenBank/DDBJ databases">
        <title>The Hungate 1000. A catalogue of reference genomes from the rumen microbiome.</title>
        <authorList>
            <person name="Kelly W."/>
        </authorList>
    </citation>
    <scope>NUCLEOTIDE SEQUENCE [LARGE SCALE GENOMIC DNA]</scope>
    <source>
        <strain evidence="3 4">SAb67</strain>
    </source>
</reference>
<comment type="caution">
    <text evidence="3">The sequence shown here is derived from an EMBL/GenBank/DDBJ whole genome shotgun (WGS) entry which is preliminary data.</text>
</comment>
<proteinExistence type="predicted"/>
<dbReference type="InterPro" id="IPR050879">
    <property type="entry name" value="Acyltransferase_3"/>
</dbReference>